<dbReference type="GO" id="GO:0016757">
    <property type="term" value="F:glycosyltransferase activity"/>
    <property type="evidence" value="ECO:0007669"/>
    <property type="project" value="UniProtKB-KW"/>
</dbReference>
<evidence type="ECO:0000313" key="14">
    <source>
        <dbReference type="EMBL" id="MDQ0325743.1"/>
    </source>
</evidence>
<keyword evidence="4 11" id="KW-0808">Transferase</keyword>
<dbReference type="Pfam" id="PF00912">
    <property type="entry name" value="Transgly"/>
    <property type="match status" value="1"/>
</dbReference>
<evidence type="ECO:0000256" key="5">
    <source>
        <dbReference type="ARBA" id="ARBA00022692"/>
    </source>
</evidence>
<comment type="pathway">
    <text evidence="11">Cell wall biogenesis; peptidoglycan biosynthesis.</text>
</comment>
<keyword evidence="6 11" id="KW-0133">Cell shape</keyword>
<dbReference type="NCBIfam" id="TIGR02070">
    <property type="entry name" value="mono_pep_trsgly"/>
    <property type="match status" value="1"/>
</dbReference>
<dbReference type="PANTHER" id="PTHR30400">
    <property type="entry name" value="MONOFUNCTIONAL BIOSYNTHETIC PEPTIDOGLYCAN TRANSGLYCOSYLASE"/>
    <property type="match status" value="1"/>
</dbReference>
<evidence type="ECO:0000256" key="1">
    <source>
        <dbReference type="ARBA" id="ARBA00022475"/>
    </source>
</evidence>
<dbReference type="InterPro" id="IPR011812">
    <property type="entry name" value="Pep_trsgly"/>
</dbReference>
<dbReference type="InterPro" id="IPR036950">
    <property type="entry name" value="PBP_transglycosylase"/>
</dbReference>
<gene>
    <name evidence="11" type="primary">mtgA</name>
    <name evidence="14" type="ORF">J2R99_001592</name>
</gene>
<dbReference type="InterPro" id="IPR023346">
    <property type="entry name" value="Lysozyme-like_dom_sf"/>
</dbReference>
<evidence type="ECO:0000256" key="11">
    <source>
        <dbReference type="HAMAP-Rule" id="MF_00766"/>
    </source>
</evidence>
<keyword evidence="9 11" id="KW-0472">Membrane</keyword>
<organism evidence="14 15">
    <name type="scientific">Rhodopseudomonas julia</name>
    <dbReference type="NCBI Taxonomy" id="200617"/>
    <lineage>
        <taxon>Bacteria</taxon>
        <taxon>Pseudomonadati</taxon>
        <taxon>Pseudomonadota</taxon>
        <taxon>Alphaproteobacteria</taxon>
        <taxon>Hyphomicrobiales</taxon>
        <taxon>Nitrobacteraceae</taxon>
        <taxon>Rhodopseudomonas</taxon>
    </lineage>
</organism>
<dbReference type="SUPFAM" id="SSF53955">
    <property type="entry name" value="Lysozyme-like"/>
    <property type="match status" value="1"/>
</dbReference>
<dbReference type="HAMAP" id="MF_00766">
    <property type="entry name" value="PGT_MtgA"/>
    <property type="match status" value="1"/>
</dbReference>
<keyword evidence="2 11" id="KW-0997">Cell inner membrane</keyword>
<comment type="function">
    <text evidence="11">Peptidoglycan polymerase that catalyzes glycan chain elongation from lipid-linked precursors.</text>
</comment>
<feature type="transmembrane region" description="Helical" evidence="11">
    <location>
        <begin position="31"/>
        <end position="52"/>
    </location>
</feature>
<evidence type="ECO:0000256" key="12">
    <source>
        <dbReference type="SAM" id="MobiDB-lite"/>
    </source>
</evidence>
<evidence type="ECO:0000256" key="2">
    <source>
        <dbReference type="ARBA" id="ARBA00022519"/>
    </source>
</evidence>
<evidence type="ECO:0000256" key="4">
    <source>
        <dbReference type="ARBA" id="ARBA00022679"/>
    </source>
</evidence>
<keyword evidence="1 11" id="KW-1003">Cell membrane</keyword>
<feature type="domain" description="Glycosyl transferase family 51" evidence="13">
    <location>
        <begin position="68"/>
        <end position="218"/>
    </location>
</feature>
<keyword evidence="5 11" id="KW-0812">Transmembrane</keyword>
<accession>A0ABU0C5F0</accession>
<proteinExistence type="inferred from homology"/>
<keyword evidence="3 11" id="KW-0328">Glycosyltransferase</keyword>
<dbReference type="RefSeq" id="WP_307153908.1">
    <property type="nucleotide sequence ID" value="NZ_JAUSUK010000001.1"/>
</dbReference>
<evidence type="ECO:0000313" key="15">
    <source>
        <dbReference type="Proteomes" id="UP001230253"/>
    </source>
</evidence>
<dbReference type="Proteomes" id="UP001230253">
    <property type="component" value="Unassembled WGS sequence"/>
</dbReference>
<evidence type="ECO:0000256" key="3">
    <source>
        <dbReference type="ARBA" id="ARBA00022676"/>
    </source>
</evidence>
<dbReference type="EC" id="2.4.99.28" evidence="11"/>
<comment type="similarity">
    <text evidence="11">Belongs to the glycosyltransferase 51 family.</text>
</comment>
<comment type="caution">
    <text evidence="14">The sequence shown here is derived from an EMBL/GenBank/DDBJ whole genome shotgun (WGS) entry which is preliminary data.</text>
</comment>
<dbReference type="Gene3D" id="1.10.3810.10">
    <property type="entry name" value="Biosynthetic peptidoglycan transglycosylase-like"/>
    <property type="match status" value="1"/>
</dbReference>
<comment type="catalytic activity">
    <reaction evidence="11">
        <text>[GlcNAc-(1-&gt;4)-Mur2Ac(oyl-L-Ala-gamma-D-Glu-L-Lys-D-Ala-D-Ala)](n)-di-trans,octa-cis-undecaprenyl diphosphate + beta-D-GlcNAc-(1-&gt;4)-Mur2Ac(oyl-L-Ala-gamma-D-Glu-L-Lys-D-Ala-D-Ala)-di-trans,octa-cis-undecaprenyl diphosphate = [GlcNAc-(1-&gt;4)-Mur2Ac(oyl-L-Ala-gamma-D-Glu-L-Lys-D-Ala-D-Ala)](n+1)-di-trans,octa-cis-undecaprenyl diphosphate + di-trans,octa-cis-undecaprenyl diphosphate + H(+)</text>
        <dbReference type="Rhea" id="RHEA:23708"/>
        <dbReference type="Rhea" id="RHEA-COMP:9602"/>
        <dbReference type="Rhea" id="RHEA-COMP:9603"/>
        <dbReference type="ChEBI" id="CHEBI:15378"/>
        <dbReference type="ChEBI" id="CHEBI:58405"/>
        <dbReference type="ChEBI" id="CHEBI:60033"/>
        <dbReference type="ChEBI" id="CHEBI:78435"/>
        <dbReference type="EC" id="2.4.99.28"/>
    </reaction>
</comment>
<keyword evidence="8 11" id="KW-1133">Transmembrane helix</keyword>
<keyword evidence="7 11" id="KW-0573">Peptidoglycan synthesis</keyword>
<evidence type="ECO:0000256" key="7">
    <source>
        <dbReference type="ARBA" id="ARBA00022984"/>
    </source>
</evidence>
<keyword evidence="10 11" id="KW-0961">Cell wall biogenesis/degradation</keyword>
<evidence type="ECO:0000256" key="8">
    <source>
        <dbReference type="ARBA" id="ARBA00022989"/>
    </source>
</evidence>
<evidence type="ECO:0000256" key="10">
    <source>
        <dbReference type="ARBA" id="ARBA00023316"/>
    </source>
</evidence>
<evidence type="ECO:0000256" key="9">
    <source>
        <dbReference type="ARBA" id="ARBA00023136"/>
    </source>
</evidence>
<keyword evidence="15" id="KW-1185">Reference proteome</keyword>
<evidence type="ECO:0000259" key="13">
    <source>
        <dbReference type="Pfam" id="PF00912"/>
    </source>
</evidence>
<dbReference type="InterPro" id="IPR001264">
    <property type="entry name" value="Glyco_trans_51"/>
</dbReference>
<name>A0ABU0C5F0_9BRAD</name>
<dbReference type="EMBL" id="JAUSUK010000001">
    <property type="protein sequence ID" value="MDQ0325743.1"/>
    <property type="molecule type" value="Genomic_DNA"/>
</dbReference>
<feature type="region of interest" description="Disordered" evidence="12">
    <location>
        <begin position="1"/>
        <end position="21"/>
    </location>
</feature>
<sequence>MAEESNATAPRGPEPEEERPRKRRRSWFRRLVLTFLLVLILPLLLIPIYSIVNPPVTTLMLIKRLGGAPIERSWVTLDDISPNLVNAVVMAEDAKFCRHHGIDLGELRAAWREAQKGGEMRGASTITMQTVKNLFLWPSRSYVRKAVEFPLALYADLVLSKRRILEIYLNVVEWDRGIYGAEAAARHYFKRSAASLTRTEGARLAATLPAPDLRNPANPGPVTRDLARLFSRRAAAAGPHVDCLKK</sequence>
<protein>
    <recommendedName>
        <fullName evidence="11">Biosynthetic peptidoglycan transglycosylase</fullName>
        <ecNumber evidence="11">2.4.99.28</ecNumber>
    </recommendedName>
    <alternativeName>
        <fullName evidence="11">Glycan polymerase</fullName>
    </alternativeName>
    <alternativeName>
        <fullName evidence="11">Peptidoglycan glycosyltransferase MtgA</fullName>
        <shortName evidence="11">PGT</shortName>
    </alternativeName>
</protein>
<comment type="subcellular location">
    <subcellularLocation>
        <location evidence="11">Cell inner membrane</location>
        <topology evidence="11">Single-pass membrane protein</topology>
    </subcellularLocation>
</comment>
<dbReference type="PANTHER" id="PTHR30400:SF0">
    <property type="entry name" value="BIOSYNTHETIC PEPTIDOGLYCAN TRANSGLYCOSYLASE"/>
    <property type="match status" value="1"/>
</dbReference>
<evidence type="ECO:0000256" key="6">
    <source>
        <dbReference type="ARBA" id="ARBA00022960"/>
    </source>
</evidence>
<reference evidence="14 15" key="1">
    <citation type="submission" date="2023-07" db="EMBL/GenBank/DDBJ databases">
        <title>Genomic Encyclopedia of Type Strains, Phase IV (KMG-IV): sequencing the most valuable type-strain genomes for metagenomic binning, comparative biology and taxonomic classification.</title>
        <authorList>
            <person name="Goeker M."/>
        </authorList>
    </citation>
    <scope>NUCLEOTIDE SEQUENCE [LARGE SCALE GENOMIC DNA]</scope>
    <source>
        <strain evidence="14 15">DSM 11549</strain>
    </source>
</reference>